<dbReference type="EMBL" id="JBANQN010000001">
    <property type="protein sequence ID" value="KAK6804571.1"/>
    <property type="molecule type" value="Genomic_DNA"/>
</dbReference>
<gene>
    <name evidence="1" type="ORF">RDI58_002355</name>
</gene>
<name>A0AAN8YR30_SOLBU</name>
<reference evidence="1 2" key="1">
    <citation type="submission" date="2024-02" db="EMBL/GenBank/DDBJ databases">
        <title>de novo genome assembly of Solanum bulbocastanum strain 11H21.</title>
        <authorList>
            <person name="Hosaka A.J."/>
        </authorList>
    </citation>
    <scope>NUCLEOTIDE SEQUENCE [LARGE SCALE GENOMIC DNA]</scope>
    <source>
        <tissue evidence="1">Young leaves</tissue>
    </source>
</reference>
<comment type="caution">
    <text evidence="1">The sequence shown here is derived from an EMBL/GenBank/DDBJ whole genome shotgun (WGS) entry which is preliminary data.</text>
</comment>
<evidence type="ECO:0000313" key="1">
    <source>
        <dbReference type="EMBL" id="KAK6804571.1"/>
    </source>
</evidence>
<accession>A0AAN8YR30</accession>
<dbReference type="Proteomes" id="UP001371456">
    <property type="component" value="Unassembled WGS sequence"/>
</dbReference>
<keyword evidence="2" id="KW-1185">Reference proteome</keyword>
<sequence>MLLIEYLGLEAKLFNGILDFHNEVFVLDKFFNVVQWEKKKKGKTSMFQFGPIMSLARSFFALYKFIHIHFLLLLPAKGAKHILLFGF</sequence>
<organism evidence="1 2">
    <name type="scientific">Solanum bulbocastanum</name>
    <name type="common">Wild potato</name>
    <dbReference type="NCBI Taxonomy" id="147425"/>
    <lineage>
        <taxon>Eukaryota</taxon>
        <taxon>Viridiplantae</taxon>
        <taxon>Streptophyta</taxon>
        <taxon>Embryophyta</taxon>
        <taxon>Tracheophyta</taxon>
        <taxon>Spermatophyta</taxon>
        <taxon>Magnoliopsida</taxon>
        <taxon>eudicotyledons</taxon>
        <taxon>Gunneridae</taxon>
        <taxon>Pentapetalae</taxon>
        <taxon>asterids</taxon>
        <taxon>lamiids</taxon>
        <taxon>Solanales</taxon>
        <taxon>Solanaceae</taxon>
        <taxon>Solanoideae</taxon>
        <taxon>Solaneae</taxon>
        <taxon>Solanum</taxon>
    </lineage>
</organism>
<evidence type="ECO:0000313" key="2">
    <source>
        <dbReference type="Proteomes" id="UP001371456"/>
    </source>
</evidence>
<proteinExistence type="predicted"/>
<protein>
    <submittedName>
        <fullName evidence="1">Uncharacterized protein</fullName>
    </submittedName>
</protein>
<dbReference type="AlphaFoldDB" id="A0AAN8YR30"/>